<dbReference type="EMBL" id="CP137314">
    <property type="protein sequence ID" value="WQF89804.1"/>
    <property type="molecule type" value="Genomic_DNA"/>
</dbReference>
<dbReference type="KEGG" id="cdet:87951318"/>
<evidence type="ECO:0000313" key="1">
    <source>
        <dbReference type="EMBL" id="WQF89804.1"/>
    </source>
</evidence>
<sequence length="120" mass="13141">MRVRSERPTDNSRAEAMPVRFAIAEALPGKPLVRSRENLQEKTAQLPLRRPGFPSKRFHVPTTRSFGTAPDGLSTIQVRKETAGPVILSRNAIPSSFFLAPNLILGDRYAVQDFVGSPGG</sequence>
<keyword evidence="2" id="KW-1185">Reference proteome</keyword>
<dbReference type="RefSeq" id="XP_062787025.1">
    <property type="nucleotide sequence ID" value="XM_062930974.1"/>
</dbReference>
<organism evidence="1 2">
    <name type="scientific">Colletotrichum destructivum</name>
    <dbReference type="NCBI Taxonomy" id="34406"/>
    <lineage>
        <taxon>Eukaryota</taxon>
        <taxon>Fungi</taxon>
        <taxon>Dikarya</taxon>
        <taxon>Ascomycota</taxon>
        <taxon>Pezizomycotina</taxon>
        <taxon>Sordariomycetes</taxon>
        <taxon>Hypocreomycetidae</taxon>
        <taxon>Glomerellales</taxon>
        <taxon>Glomerellaceae</taxon>
        <taxon>Colletotrichum</taxon>
        <taxon>Colletotrichum destructivum species complex</taxon>
    </lineage>
</organism>
<proteinExistence type="predicted"/>
<reference evidence="2" key="1">
    <citation type="journal article" date="2023" name="bioRxiv">
        <title>Complete genome of the Medicago anthracnose fungus, Colletotrichum destructivum, reveals a mini-chromosome-like region within a core chromosome.</title>
        <authorList>
            <person name="Lapalu N."/>
            <person name="Simon A."/>
            <person name="Lu A."/>
            <person name="Plaumann P.-L."/>
            <person name="Amselem J."/>
            <person name="Pigne S."/>
            <person name="Auger A."/>
            <person name="Koch C."/>
            <person name="Dallery J.-F."/>
            <person name="O'Connell R.J."/>
        </authorList>
    </citation>
    <scope>NUCLEOTIDE SEQUENCE [LARGE SCALE GENOMIC DNA]</scope>
    <source>
        <strain evidence="2">CBS 520.97</strain>
    </source>
</reference>
<gene>
    <name evidence="1" type="ORF">CDEST_14818</name>
</gene>
<evidence type="ECO:0000313" key="2">
    <source>
        <dbReference type="Proteomes" id="UP001322277"/>
    </source>
</evidence>
<dbReference type="AlphaFoldDB" id="A0AAX4J2J9"/>
<dbReference type="Proteomes" id="UP001322277">
    <property type="component" value="Chromosome 10"/>
</dbReference>
<name>A0AAX4J2J9_9PEZI</name>
<dbReference type="GeneID" id="87951318"/>
<accession>A0AAX4J2J9</accession>
<protein>
    <submittedName>
        <fullName evidence="1">Uncharacterized protein</fullName>
    </submittedName>
</protein>